<accession>A0A1G1YE72</accession>
<dbReference type="InterPro" id="IPR007685">
    <property type="entry name" value="RelA_SpoT"/>
</dbReference>
<dbReference type="Proteomes" id="UP000177310">
    <property type="component" value="Unassembled WGS sequence"/>
</dbReference>
<dbReference type="SMART" id="SM00954">
    <property type="entry name" value="RelA_SpoT"/>
    <property type="match status" value="1"/>
</dbReference>
<feature type="domain" description="HD" evidence="3">
    <location>
        <begin position="24"/>
        <end position="122"/>
    </location>
</feature>
<organism evidence="5 6">
    <name type="scientific">Candidatus Buchananbacteria bacterium RIFCSPHIGHO2_02_FULL_56_16</name>
    <dbReference type="NCBI Taxonomy" id="1797542"/>
    <lineage>
        <taxon>Bacteria</taxon>
        <taxon>Candidatus Buchananiibacteriota</taxon>
    </lineage>
</organism>
<dbReference type="Gene3D" id="3.30.460.10">
    <property type="entry name" value="Beta Polymerase, domain 2"/>
    <property type="match status" value="1"/>
</dbReference>
<comment type="function">
    <text evidence="2">In eubacteria ppGpp (guanosine 3'-diphosphate 5'-diphosphate) is a mediator of the stringent response that coordinates a variety of cellular activities in response to changes in nutritional abundance.</text>
</comment>
<dbReference type="CDD" id="cd00077">
    <property type="entry name" value="HDc"/>
    <property type="match status" value="1"/>
</dbReference>
<protein>
    <recommendedName>
        <fullName evidence="7">TGS domain-containing protein</fullName>
    </recommendedName>
</protein>
<dbReference type="InterPro" id="IPR012676">
    <property type="entry name" value="TGS-like"/>
</dbReference>
<dbReference type="CDD" id="cd01668">
    <property type="entry name" value="TGS_RSH"/>
    <property type="match status" value="1"/>
</dbReference>
<dbReference type="PROSITE" id="PS51880">
    <property type="entry name" value="TGS"/>
    <property type="match status" value="1"/>
</dbReference>
<dbReference type="SMART" id="SM00471">
    <property type="entry name" value="HDc"/>
    <property type="match status" value="1"/>
</dbReference>
<dbReference type="SUPFAM" id="SSF81271">
    <property type="entry name" value="TGS-like"/>
    <property type="match status" value="1"/>
</dbReference>
<evidence type="ECO:0000259" key="4">
    <source>
        <dbReference type="PROSITE" id="PS51880"/>
    </source>
</evidence>
<evidence type="ECO:0008006" key="7">
    <source>
        <dbReference type="Google" id="ProtNLM"/>
    </source>
</evidence>
<evidence type="ECO:0000259" key="3">
    <source>
        <dbReference type="PROSITE" id="PS51831"/>
    </source>
</evidence>
<dbReference type="CDD" id="cd05399">
    <property type="entry name" value="NT_Rel-Spo_like"/>
    <property type="match status" value="1"/>
</dbReference>
<dbReference type="FunFam" id="1.10.3210.10:FF:000001">
    <property type="entry name" value="GTP pyrophosphokinase RelA"/>
    <property type="match status" value="1"/>
</dbReference>
<dbReference type="Pfam" id="PF04607">
    <property type="entry name" value="RelA_SpoT"/>
    <property type="match status" value="1"/>
</dbReference>
<comment type="pathway">
    <text evidence="1">Purine metabolism.</text>
</comment>
<dbReference type="SUPFAM" id="SSF81301">
    <property type="entry name" value="Nucleotidyltransferase"/>
    <property type="match status" value="1"/>
</dbReference>
<dbReference type="InterPro" id="IPR043519">
    <property type="entry name" value="NT_sf"/>
</dbReference>
<dbReference type="Gene3D" id="3.10.20.30">
    <property type="match status" value="1"/>
</dbReference>
<gene>
    <name evidence="5" type="ORF">A3J59_01255</name>
</gene>
<dbReference type="PANTHER" id="PTHR21262:SF31">
    <property type="entry name" value="GTP PYROPHOSPHOKINASE"/>
    <property type="match status" value="1"/>
</dbReference>
<evidence type="ECO:0000256" key="1">
    <source>
        <dbReference type="ARBA" id="ARBA00025704"/>
    </source>
</evidence>
<dbReference type="SUPFAM" id="SSF109604">
    <property type="entry name" value="HD-domain/PDEase-like"/>
    <property type="match status" value="1"/>
</dbReference>
<sequence length="467" mass="53137">MVKLAFEYAQEAHRGQTRKSGGPYIEHCLATAITLAQMGMDQETIIAGLLHDVPEDTAFSLVDIEKNFGSEVATLVAGITKLGKIKYRGIERYSENLRKMFISMAQDIRTIVIKMADRLHNLETLQYLPAKKQRRIAEESLEIYAPIADRLGMGQIKGEIEDQSFPYVNPEAFEWMQREILPKVELKKEYIERVIKVLAKELADKKLKVVSISGRPKRIYSLYHKLLKAPYDRDVSKIYDLVAARVIVPSVADCYHVLGIVHQLWKPLRGRVKDFISQPKPNGYRSLHTTVFGPEGKIVEIQIRTPQMHAQAEYGIAAHWYYKEAGDRANWRRIGDRGHTLPKKLKWIEDLVSWQKEISDSQLYLTSLTLDAFGNRIFVFTPKGDVIDLPEAATPVDFAYHVHTFIGDHCAGARINNQLVSLDTALKSGDVCEIITDKNRKGPSRDWLRFAKTTAAKAKIRANAPRR</sequence>
<dbReference type="InterPro" id="IPR006674">
    <property type="entry name" value="HD_domain"/>
</dbReference>
<dbReference type="FunFam" id="3.30.460.10:FF:000001">
    <property type="entry name" value="GTP pyrophosphokinase RelA"/>
    <property type="match status" value="1"/>
</dbReference>
<dbReference type="InterPro" id="IPR004811">
    <property type="entry name" value="RelA/Spo_fam"/>
</dbReference>
<dbReference type="PANTHER" id="PTHR21262">
    <property type="entry name" value="GUANOSINE-3',5'-BIS DIPHOSPHATE 3'-PYROPHOSPHOHYDROLASE"/>
    <property type="match status" value="1"/>
</dbReference>
<dbReference type="Pfam" id="PF13328">
    <property type="entry name" value="HD_4"/>
    <property type="match status" value="1"/>
</dbReference>
<evidence type="ECO:0000313" key="6">
    <source>
        <dbReference type="Proteomes" id="UP000177310"/>
    </source>
</evidence>
<dbReference type="STRING" id="1797542.A3J59_01255"/>
<dbReference type="InterPro" id="IPR033655">
    <property type="entry name" value="TGS_RelA/SpoT"/>
</dbReference>
<dbReference type="Gene3D" id="1.10.3210.10">
    <property type="entry name" value="Hypothetical protein af1432"/>
    <property type="match status" value="1"/>
</dbReference>
<proteinExistence type="inferred from homology"/>
<dbReference type="GO" id="GO:0015969">
    <property type="term" value="P:guanosine tetraphosphate metabolic process"/>
    <property type="evidence" value="ECO:0007669"/>
    <property type="project" value="InterPro"/>
</dbReference>
<name>A0A1G1YE72_9BACT</name>
<evidence type="ECO:0000313" key="5">
    <source>
        <dbReference type="EMBL" id="OGY50652.1"/>
    </source>
</evidence>
<reference evidence="5 6" key="1">
    <citation type="journal article" date="2016" name="Nat. Commun.">
        <title>Thousands of microbial genomes shed light on interconnected biogeochemical processes in an aquifer system.</title>
        <authorList>
            <person name="Anantharaman K."/>
            <person name="Brown C.T."/>
            <person name="Hug L.A."/>
            <person name="Sharon I."/>
            <person name="Castelle C.J."/>
            <person name="Probst A.J."/>
            <person name="Thomas B.C."/>
            <person name="Singh A."/>
            <person name="Wilkins M.J."/>
            <person name="Karaoz U."/>
            <person name="Brodie E.L."/>
            <person name="Williams K.H."/>
            <person name="Hubbard S.S."/>
            <person name="Banfield J.F."/>
        </authorList>
    </citation>
    <scope>NUCLEOTIDE SEQUENCE [LARGE SCALE GENOMIC DNA]</scope>
</reference>
<dbReference type="AlphaFoldDB" id="A0A1G1YE72"/>
<dbReference type="PROSITE" id="PS51831">
    <property type="entry name" value="HD"/>
    <property type="match status" value="1"/>
</dbReference>
<dbReference type="GO" id="GO:0005886">
    <property type="term" value="C:plasma membrane"/>
    <property type="evidence" value="ECO:0007669"/>
    <property type="project" value="TreeGrafter"/>
</dbReference>
<dbReference type="InterPro" id="IPR003607">
    <property type="entry name" value="HD/PDEase_dom"/>
</dbReference>
<dbReference type="EMBL" id="MHIL01000028">
    <property type="protein sequence ID" value="OGY50652.1"/>
    <property type="molecule type" value="Genomic_DNA"/>
</dbReference>
<comment type="similarity">
    <text evidence="2">Belongs to the relA/spoT family.</text>
</comment>
<dbReference type="Pfam" id="PF02824">
    <property type="entry name" value="TGS"/>
    <property type="match status" value="1"/>
</dbReference>
<comment type="caution">
    <text evidence="5">The sequence shown here is derived from an EMBL/GenBank/DDBJ whole genome shotgun (WGS) entry which is preliminary data.</text>
</comment>
<dbReference type="FunFam" id="3.10.20.30:FF:000002">
    <property type="entry name" value="GTP pyrophosphokinase (RelA/SpoT)"/>
    <property type="match status" value="1"/>
</dbReference>
<evidence type="ECO:0000256" key="2">
    <source>
        <dbReference type="RuleBase" id="RU003847"/>
    </source>
</evidence>
<dbReference type="InterPro" id="IPR004095">
    <property type="entry name" value="TGS"/>
</dbReference>
<feature type="domain" description="TGS" evidence="4">
    <location>
        <begin position="375"/>
        <end position="436"/>
    </location>
</feature>
<dbReference type="InterPro" id="IPR012675">
    <property type="entry name" value="Beta-grasp_dom_sf"/>
</dbReference>
<dbReference type="NCBIfam" id="TIGR00691">
    <property type="entry name" value="spoT_relA"/>
    <property type="match status" value="1"/>
</dbReference>